<dbReference type="KEGG" id="cja:CJA_2953"/>
<dbReference type="Proteomes" id="UP000001036">
    <property type="component" value="Chromosome"/>
</dbReference>
<dbReference type="EMBL" id="CP000934">
    <property type="protein sequence ID" value="ACE86290.1"/>
    <property type="molecule type" value="Genomic_DNA"/>
</dbReference>
<dbReference type="AlphaFoldDB" id="B3PC41"/>
<dbReference type="STRING" id="498211.CJA_0130"/>
<reference evidence="6 8" key="1">
    <citation type="journal article" date="2008" name="J. Bacteriol.">
        <title>Insights into plant cell wall degradation from the genome sequence of the soil bacterium Cellvibrio japonicus.</title>
        <authorList>
            <person name="Deboy R.T."/>
            <person name="Mongodin E.F."/>
            <person name="Fouts D.E."/>
            <person name="Tailford L.E."/>
            <person name="Khouri H."/>
            <person name="Emerson J.B."/>
            <person name="Mohamoud Y."/>
            <person name="Watkins K."/>
            <person name="Henrissat B."/>
            <person name="Gilbert H.J."/>
            <person name="Nelson K.E."/>
        </authorList>
    </citation>
    <scope>NUCLEOTIDE SEQUENCE [LARGE SCALE GENOMIC DNA]</scope>
    <source>
        <strain evidence="6 8">Ueda107</strain>
    </source>
</reference>
<evidence type="ECO:0000313" key="6">
    <source>
        <dbReference type="EMBL" id="ACE85737.1"/>
    </source>
</evidence>
<keyword evidence="8" id="KW-1185">Reference proteome</keyword>
<dbReference type="HOGENOM" id="CLU_174547_1_0_6"/>
<dbReference type="KEGG" id="cja:CJA_0130"/>
<accession>B3PC41</accession>
<evidence type="ECO:0000313" key="3">
    <source>
        <dbReference type="EMBL" id="ACE84569.1"/>
    </source>
</evidence>
<dbReference type="EMBL" id="CP000934">
    <property type="protein sequence ID" value="ACE84649.1"/>
    <property type="molecule type" value="Genomic_DNA"/>
</dbReference>
<proteinExistence type="predicted"/>
<sequence>MKKRNEEQWRALFAQHDASGVSAAVFCKQNELCPKYFSLRRKQLAKMASKEEAGFVRVKVKPKIPHEASGVKAASLTIRHHVGQLEFGTLPPPQWLAQLLRALA</sequence>
<dbReference type="KEGG" id="cja:CJA_3781"/>
<evidence type="ECO:0000313" key="4">
    <source>
        <dbReference type="EMBL" id="ACE84649.1"/>
    </source>
</evidence>
<name>B3PC41_CELJU</name>
<evidence type="ECO:0000313" key="8">
    <source>
        <dbReference type="Proteomes" id="UP000001036"/>
    </source>
</evidence>
<reference evidence="6" key="2">
    <citation type="submission" date="2008-01" db="EMBL/GenBank/DDBJ databases">
        <authorList>
            <person name="DeBoy R.T."/>
            <person name="Mongodin E.F."/>
            <person name="Fouts D.E."/>
            <person name="Tailford L.E."/>
            <person name="Daugherty S.C."/>
            <person name="Khouri H.M."/>
            <person name="Emerson J.B."/>
            <person name="Mohamoud Y."/>
            <person name="Watkins K.L."/>
            <person name="Henrissat B."/>
            <person name="Gilbert H.J."/>
            <person name="Nelson K.E."/>
        </authorList>
    </citation>
    <scope>NUCLEOTIDE SEQUENCE</scope>
    <source>
        <strain evidence="6">Ueda107</strain>
    </source>
</reference>
<organism evidence="6 8">
    <name type="scientific">Cellvibrio japonicus (strain Ueda107)</name>
    <name type="common">Pseudomonas fluorescens subsp. cellulosa</name>
    <dbReference type="NCBI Taxonomy" id="498211"/>
    <lineage>
        <taxon>Bacteria</taxon>
        <taxon>Pseudomonadati</taxon>
        <taxon>Pseudomonadota</taxon>
        <taxon>Gammaproteobacteria</taxon>
        <taxon>Cellvibrionales</taxon>
        <taxon>Cellvibrionaceae</taxon>
        <taxon>Cellvibrio</taxon>
    </lineage>
</organism>
<evidence type="ECO:0000313" key="7">
    <source>
        <dbReference type="EMBL" id="ACE86290.1"/>
    </source>
</evidence>
<gene>
    <name evidence="4" type="ordered locus">CJA_0130</name>
    <name evidence="3" type="ordered locus">CJA_1311</name>
    <name evidence="1" type="ordered locus">CJA_2100</name>
    <name evidence="6" type="ordered locus">CJA_2854</name>
    <name evidence="2" type="ordered locus">CJA_2864</name>
    <name evidence="5" type="ordered locus">CJA_2953</name>
    <name evidence="7" type="ordered locus">CJA_3781</name>
</gene>
<dbReference type="RefSeq" id="WP_012485813.1">
    <property type="nucleotide sequence ID" value="NC_010995.1"/>
</dbReference>
<evidence type="ECO:0000313" key="5">
    <source>
        <dbReference type="EMBL" id="ACE85377.1"/>
    </source>
</evidence>
<dbReference type="KEGG" id="cja:CJA_2864"/>
<dbReference type="EMBL" id="CP000934">
    <property type="protein sequence ID" value="ACE85377.1"/>
    <property type="molecule type" value="Genomic_DNA"/>
</dbReference>
<evidence type="ECO:0000313" key="1">
    <source>
        <dbReference type="EMBL" id="ACE84014.1"/>
    </source>
</evidence>
<protein>
    <submittedName>
        <fullName evidence="6">IS66 family element, Orf1 protein</fullName>
    </submittedName>
</protein>
<dbReference type="OrthoDB" id="5769209at2"/>
<evidence type="ECO:0000313" key="2">
    <source>
        <dbReference type="EMBL" id="ACE84016.1"/>
    </source>
</evidence>
<dbReference type="NCBIfam" id="NF047593">
    <property type="entry name" value="IS66_ISAeme5_TnpA"/>
    <property type="match status" value="1"/>
</dbReference>
<dbReference type="EMBL" id="CP000934">
    <property type="protein sequence ID" value="ACE84014.1"/>
    <property type="molecule type" value="Genomic_DNA"/>
</dbReference>
<dbReference type="KEGG" id="cja:CJA_1311"/>
<dbReference type="EMBL" id="CP000934">
    <property type="protein sequence ID" value="ACE85737.1"/>
    <property type="molecule type" value="Genomic_DNA"/>
</dbReference>
<dbReference type="KEGG" id="cja:CJA_2100"/>
<dbReference type="EMBL" id="CP000934">
    <property type="protein sequence ID" value="ACE84569.1"/>
    <property type="molecule type" value="Genomic_DNA"/>
</dbReference>
<dbReference type="EMBL" id="CP000934">
    <property type="protein sequence ID" value="ACE84016.1"/>
    <property type="molecule type" value="Genomic_DNA"/>
</dbReference>
<dbReference type="KEGG" id="cja:CJA_2854"/>